<name>A0ABQ1Z9Z2_9BACL</name>
<dbReference type="RefSeq" id="WP_145402353.1">
    <property type="nucleotide sequence ID" value="NZ_BMFU01000002.1"/>
</dbReference>
<gene>
    <name evidence="1" type="ORF">GCM10008014_18920</name>
</gene>
<accession>A0ABQ1Z9Z2</accession>
<dbReference type="Proteomes" id="UP000652153">
    <property type="component" value="Unassembled WGS sequence"/>
</dbReference>
<sequence>MTEPVPEIVQRQSIEAFQSAIRKSENALKNMKGKEANTSVIEKRLHALIVSLYTLEHTWNGRDDQHYSSLEISEARQVMNNLLPSLERMMEKSTAGTPQHTLLERRIRAFQLAIQAMEQKFH</sequence>
<dbReference type="EMBL" id="BMFU01000002">
    <property type="protein sequence ID" value="GGH52320.1"/>
    <property type="molecule type" value="Genomic_DNA"/>
</dbReference>
<comment type="caution">
    <text evidence="1">The sequence shown here is derived from an EMBL/GenBank/DDBJ whole genome shotgun (WGS) entry which is preliminary data.</text>
</comment>
<organism evidence="1 2">
    <name type="scientific">Paenibacillus silvae</name>
    <dbReference type="NCBI Taxonomy" id="1325358"/>
    <lineage>
        <taxon>Bacteria</taxon>
        <taxon>Bacillati</taxon>
        <taxon>Bacillota</taxon>
        <taxon>Bacilli</taxon>
        <taxon>Bacillales</taxon>
        <taxon>Paenibacillaceae</taxon>
        <taxon>Paenibacillus</taxon>
    </lineage>
</organism>
<proteinExistence type="predicted"/>
<evidence type="ECO:0000313" key="1">
    <source>
        <dbReference type="EMBL" id="GGH52320.1"/>
    </source>
</evidence>
<protein>
    <submittedName>
        <fullName evidence="1">Uncharacterized protein</fullName>
    </submittedName>
</protein>
<reference evidence="2" key="1">
    <citation type="journal article" date="2019" name="Int. J. Syst. Evol. Microbiol.">
        <title>The Global Catalogue of Microorganisms (GCM) 10K type strain sequencing project: providing services to taxonomists for standard genome sequencing and annotation.</title>
        <authorList>
            <consortium name="The Broad Institute Genomics Platform"/>
            <consortium name="The Broad Institute Genome Sequencing Center for Infectious Disease"/>
            <person name="Wu L."/>
            <person name="Ma J."/>
        </authorList>
    </citation>
    <scope>NUCLEOTIDE SEQUENCE [LARGE SCALE GENOMIC DNA]</scope>
    <source>
        <strain evidence="2">CGMCC 1.12770</strain>
    </source>
</reference>
<keyword evidence="2" id="KW-1185">Reference proteome</keyword>
<evidence type="ECO:0000313" key="2">
    <source>
        <dbReference type="Proteomes" id="UP000652153"/>
    </source>
</evidence>